<dbReference type="SFLD" id="SFLDS00019">
    <property type="entry name" value="Glutathione_Transferase_(cytos"/>
    <property type="match status" value="1"/>
</dbReference>
<feature type="domain" description="GST N-terminal" evidence="1">
    <location>
        <begin position="1"/>
        <end position="81"/>
    </location>
</feature>
<dbReference type="PANTHER" id="PTHR42673">
    <property type="entry name" value="MALEYLACETOACETATE ISOMERASE"/>
    <property type="match status" value="1"/>
</dbReference>
<dbReference type="PROSITE" id="PS50404">
    <property type="entry name" value="GST_NTER"/>
    <property type="match status" value="1"/>
</dbReference>
<comment type="caution">
    <text evidence="2">The sequence shown here is derived from an EMBL/GenBank/DDBJ whole genome shotgun (WGS) entry which is preliminary data.</text>
</comment>
<dbReference type="CDD" id="cd03043">
    <property type="entry name" value="GST_N_1"/>
    <property type="match status" value="1"/>
</dbReference>
<dbReference type="InterPro" id="IPR004045">
    <property type="entry name" value="Glutathione_S-Trfase_N"/>
</dbReference>
<dbReference type="RefSeq" id="WP_171625685.1">
    <property type="nucleotide sequence ID" value="NZ_JABBPG010000003.1"/>
</dbReference>
<proteinExistence type="predicted"/>
<dbReference type="GO" id="GO:0006559">
    <property type="term" value="P:L-phenylalanine catabolic process"/>
    <property type="evidence" value="ECO:0007669"/>
    <property type="project" value="TreeGrafter"/>
</dbReference>
<dbReference type="Pfam" id="PF13409">
    <property type="entry name" value="GST_N_2"/>
    <property type="match status" value="1"/>
</dbReference>
<organism evidence="2 3">
    <name type="scientific">Pseudoalteromonas caenipelagi</name>
    <dbReference type="NCBI Taxonomy" id="2726988"/>
    <lineage>
        <taxon>Bacteria</taxon>
        <taxon>Pseudomonadati</taxon>
        <taxon>Pseudomonadota</taxon>
        <taxon>Gammaproteobacteria</taxon>
        <taxon>Alteromonadales</taxon>
        <taxon>Pseudoalteromonadaceae</taxon>
        <taxon>Pseudoalteromonas</taxon>
    </lineage>
</organism>
<dbReference type="InterPro" id="IPR036249">
    <property type="entry name" value="Thioredoxin-like_sf"/>
</dbReference>
<dbReference type="InterPro" id="IPR040079">
    <property type="entry name" value="Glutathione_S-Trfase"/>
</dbReference>
<dbReference type="CDD" id="cd03194">
    <property type="entry name" value="GST_C_3"/>
    <property type="match status" value="1"/>
</dbReference>
<dbReference type="AlphaFoldDB" id="A0A849VCP8"/>
<dbReference type="GO" id="GO:0004364">
    <property type="term" value="F:glutathione transferase activity"/>
    <property type="evidence" value="ECO:0007669"/>
    <property type="project" value="TreeGrafter"/>
</dbReference>
<reference evidence="2 3" key="1">
    <citation type="submission" date="2020-04" db="EMBL/GenBank/DDBJ databases">
        <title>Pseudoalteromonas caenipelagi sp. nov., isolated from a tidal flat.</title>
        <authorList>
            <person name="Park S."/>
            <person name="Yoon J.-H."/>
        </authorList>
    </citation>
    <scope>NUCLEOTIDE SEQUENCE [LARGE SCALE GENOMIC DNA]</scope>
    <source>
        <strain evidence="2 3">JBTF-M23</strain>
    </source>
</reference>
<accession>A0A849VCP8</accession>
<dbReference type="GO" id="GO:0006749">
    <property type="term" value="P:glutathione metabolic process"/>
    <property type="evidence" value="ECO:0007669"/>
    <property type="project" value="TreeGrafter"/>
</dbReference>
<sequence length="220" mass="25107">MQLYIGNKNYSTWSLRAWLILEKNSIPFEEIKLPLDTEVFYERLKGITPSLKVPTLVDQNTAVWDSLAICEYINDAYLSGKAWPEQTLVKAKARAIACEMHSGFNALRNEMPMNIRAKRRLNISEACKKDIARIEQIWTEQKAQFADNGGWLFGQWSIADAMFAPVVLRFKTYGIELNSQANIYMDKVCSCPALKKWIDAALLEHDIVAIDEAGEEIVKE</sequence>
<evidence type="ECO:0000259" key="1">
    <source>
        <dbReference type="PROSITE" id="PS50404"/>
    </source>
</evidence>
<keyword evidence="2" id="KW-0808">Transferase</keyword>
<dbReference type="InterPro" id="IPR036282">
    <property type="entry name" value="Glutathione-S-Trfase_C_sf"/>
</dbReference>
<dbReference type="PANTHER" id="PTHR42673:SF4">
    <property type="entry name" value="MALEYLACETOACETATE ISOMERASE"/>
    <property type="match status" value="1"/>
</dbReference>
<dbReference type="Gene3D" id="1.20.1050.10">
    <property type="match status" value="1"/>
</dbReference>
<name>A0A849VCP8_9GAMM</name>
<dbReference type="Pfam" id="PF13410">
    <property type="entry name" value="GST_C_2"/>
    <property type="match status" value="1"/>
</dbReference>
<dbReference type="GO" id="GO:0016034">
    <property type="term" value="F:maleylacetoacetate isomerase activity"/>
    <property type="evidence" value="ECO:0007669"/>
    <property type="project" value="TreeGrafter"/>
</dbReference>
<keyword evidence="3" id="KW-1185">Reference proteome</keyword>
<gene>
    <name evidence="2" type="ORF">HG263_08590</name>
</gene>
<dbReference type="SUPFAM" id="SSF52833">
    <property type="entry name" value="Thioredoxin-like"/>
    <property type="match status" value="1"/>
</dbReference>
<dbReference type="EMBL" id="JABBPG010000003">
    <property type="protein sequence ID" value="NOU50598.1"/>
    <property type="molecule type" value="Genomic_DNA"/>
</dbReference>
<evidence type="ECO:0000313" key="3">
    <source>
        <dbReference type="Proteomes" id="UP000586305"/>
    </source>
</evidence>
<dbReference type="SUPFAM" id="SSF47616">
    <property type="entry name" value="GST C-terminal domain-like"/>
    <property type="match status" value="1"/>
</dbReference>
<dbReference type="Proteomes" id="UP000586305">
    <property type="component" value="Unassembled WGS sequence"/>
</dbReference>
<protein>
    <submittedName>
        <fullName evidence="2">Glutathione S-transferase family protein</fullName>
    </submittedName>
</protein>
<evidence type="ECO:0000313" key="2">
    <source>
        <dbReference type="EMBL" id="NOU50598.1"/>
    </source>
</evidence>
<dbReference type="Gene3D" id="3.40.30.10">
    <property type="entry name" value="Glutaredoxin"/>
    <property type="match status" value="1"/>
</dbReference>